<evidence type="ECO:0000313" key="4">
    <source>
        <dbReference type="Proteomes" id="UP000247152"/>
    </source>
</evidence>
<dbReference type="Proteomes" id="UP000287374">
    <property type="component" value="Unassembled WGS sequence"/>
</dbReference>
<comment type="caution">
    <text evidence="1">The sequence shown here is derived from an EMBL/GenBank/DDBJ whole genome shotgun (WGS) entry which is preliminary data.</text>
</comment>
<evidence type="ECO:0000313" key="5">
    <source>
        <dbReference type="Proteomes" id="UP000287374"/>
    </source>
</evidence>
<dbReference type="AlphaFoldDB" id="A0A317U5T9"/>
<reference evidence="1 4" key="1">
    <citation type="submission" date="2018-05" db="EMBL/GenBank/DDBJ databases">
        <title>Legionella qingyii sp.nov., whole genome shotgun sequence.</title>
        <authorList>
            <person name="Wu H."/>
            <person name="Zhu Q."/>
            <person name="Hu C."/>
        </authorList>
    </citation>
    <scope>NUCLEOTIDE SEQUENCE [LARGE SCALE GENOMIC DNA]</scope>
    <source>
        <strain evidence="1 4">HEB18</strain>
    </source>
</reference>
<name>A0A317U5T9_9GAMM</name>
<accession>A0A317U5T9</accession>
<organism evidence="1 4">
    <name type="scientific">Legionella qingyii</name>
    <dbReference type="NCBI Taxonomy" id="2184757"/>
    <lineage>
        <taxon>Bacteria</taxon>
        <taxon>Pseudomonadati</taxon>
        <taxon>Pseudomonadota</taxon>
        <taxon>Gammaproteobacteria</taxon>
        <taxon>Legionellales</taxon>
        <taxon>Legionellaceae</taxon>
        <taxon>Legionella</taxon>
    </lineage>
</organism>
<evidence type="ECO:0000313" key="3">
    <source>
        <dbReference type="EMBL" id="RUR26437.1"/>
    </source>
</evidence>
<proteinExistence type="predicted"/>
<gene>
    <name evidence="2" type="ORF">DGG96_01110</name>
    <name evidence="1" type="ORF">DGG96_03315</name>
    <name evidence="3" type="ORF">ELY20_00515</name>
</gene>
<dbReference type="EMBL" id="QHJG01000002">
    <property type="protein sequence ID" value="PWY57348.1"/>
    <property type="molecule type" value="Genomic_DNA"/>
</dbReference>
<protein>
    <submittedName>
        <fullName evidence="1">Uncharacterized protein</fullName>
    </submittedName>
</protein>
<dbReference type="EMBL" id="RZGX01000001">
    <property type="protein sequence ID" value="RUR26437.1"/>
    <property type="molecule type" value="Genomic_DNA"/>
</dbReference>
<dbReference type="Proteomes" id="UP000247152">
    <property type="component" value="Unassembled WGS sequence"/>
</dbReference>
<sequence>MLKEYLRKGINFQRTQETLNAAAELVEQADAEGKHSAPDVAQQMKKKVQNIISEYTGIHKASSLWADKQTKLMQDLRQSTVVEQSKSDEIEMPRLI</sequence>
<evidence type="ECO:0000313" key="2">
    <source>
        <dbReference type="EMBL" id="PWY57348.1"/>
    </source>
</evidence>
<evidence type="ECO:0000313" key="1">
    <source>
        <dbReference type="EMBL" id="PWY57031.1"/>
    </source>
</evidence>
<reference evidence="3 5" key="2">
    <citation type="submission" date="2018-12" db="EMBL/GenBank/DDBJ databases">
        <title>Legionella sp,whole genome shotgun sequence.</title>
        <authorList>
            <person name="Wu H."/>
        </authorList>
    </citation>
    <scope>NUCLEOTIDE SEQUENCE [LARGE SCALE GENOMIC DNA]</scope>
    <source>
        <strain evidence="5">km489</strain>
        <strain evidence="3">Km489</strain>
    </source>
</reference>
<keyword evidence="5" id="KW-1185">Reference proteome</keyword>
<dbReference type="EMBL" id="QHJG01000004">
    <property type="protein sequence ID" value="PWY57031.1"/>
    <property type="molecule type" value="Genomic_DNA"/>
</dbReference>
<dbReference type="OrthoDB" id="5653221at2"/>
<dbReference type="RefSeq" id="WP_110141183.1">
    <property type="nucleotide sequence ID" value="NZ_QHJG01000002.1"/>
</dbReference>